<gene>
    <name evidence="3" type="primary">hpf</name>
    <name evidence="6" type="ORF">FB460_1503</name>
</gene>
<comment type="subcellular location">
    <subcellularLocation>
        <location evidence="3">Cytoplasm</location>
    </subcellularLocation>
</comment>
<dbReference type="AlphaFoldDB" id="A0A542ZBG6"/>
<dbReference type="FunFam" id="3.30.505.50:FF:000002">
    <property type="entry name" value="Ribosome hibernation promoting factor"/>
    <property type="match status" value="1"/>
</dbReference>
<dbReference type="InterPro" id="IPR036567">
    <property type="entry name" value="RHF-like"/>
</dbReference>
<dbReference type="InterPro" id="IPR038416">
    <property type="entry name" value="Ribosom_S30AE_C_sf"/>
</dbReference>
<keyword evidence="1 3" id="KW-0963">Cytoplasm</keyword>
<dbReference type="InterPro" id="IPR032528">
    <property type="entry name" value="Ribosom_S30AE_C"/>
</dbReference>
<evidence type="ECO:0000313" key="6">
    <source>
        <dbReference type="EMBL" id="TQL57666.1"/>
    </source>
</evidence>
<dbReference type="Gene3D" id="3.30.160.100">
    <property type="entry name" value="Ribosome hibernation promotion factor-like"/>
    <property type="match status" value="1"/>
</dbReference>
<dbReference type="HAMAP" id="MF_00839">
    <property type="entry name" value="HPF"/>
    <property type="match status" value="1"/>
</dbReference>
<dbReference type="OrthoDB" id="9794975at2"/>
<dbReference type="Proteomes" id="UP000316196">
    <property type="component" value="Unassembled WGS sequence"/>
</dbReference>
<evidence type="ECO:0000256" key="4">
    <source>
        <dbReference type="SAM" id="MobiDB-lite"/>
    </source>
</evidence>
<comment type="function">
    <text evidence="3">Required for dimerization of active 70S ribosomes into 100S ribosomes in stationary phase; 100S ribosomes are translationally inactive and sometimes present during exponential growth.</text>
</comment>
<comment type="caution">
    <text evidence="6">The sequence shown here is derived from an EMBL/GenBank/DDBJ whole genome shotgun (WGS) entry which is preliminary data.</text>
</comment>
<dbReference type="Gene3D" id="3.30.505.50">
    <property type="entry name" value="Sigma 54 modulation/S30EA ribosomal protein, C-terminal domain"/>
    <property type="match status" value="1"/>
</dbReference>
<sequence>MDIKVTGRHMGVSDDFEARVHEKLERVEKLAPRAIRIEVQVAGYGNRRHPDEASRVEITLLGKGPVIRAEAHAQDKYAALDRAVDRLVSQLRKAADRKKVRRGQRNPQSLHDAMADMPVESVQEASDEAVPTRHVAGMEVTGDGPLVVREKTHEAAPMSLDQALTEMELVGHDWYLFVDAESGRPSVVYRRKAYDYGVIHLDVPGHSAKTA</sequence>
<feature type="compositionally biased region" description="Basic residues" evidence="4">
    <location>
        <begin position="95"/>
        <end position="104"/>
    </location>
</feature>
<reference evidence="6 7" key="1">
    <citation type="submission" date="2019-06" db="EMBL/GenBank/DDBJ databases">
        <title>Sequencing the genomes of 1000 actinobacteria strains.</title>
        <authorList>
            <person name="Klenk H.-P."/>
        </authorList>
    </citation>
    <scope>NUCLEOTIDE SEQUENCE [LARGE SCALE GENOMIC DNA]</scope>
    <source>
        <strain evidence="6 7">DSM 8251</strain>
    </source>
</reference>
<evidence type="ECO:0000256" key="2">
    <source>
        <dbReference type="ARBA" id="ARBA00022845"/>
    </source>
</evidence>
<dbReference type="PANTHER" id="PTHR33231:SF1">
    <property type="entry name" value="30S RIBOSOMAL PROTEIN"/>
    <property type="match status" value="1"/>
</dbReference>
<feature type="region of interest" description="Disordered" evidence="4">
    <location>
        <begin position="95"/>
        <end position="115"/>
    </location>
</feature>
<evidence type="ECO:0000256" key="1">
    <source>
        <dbReference type="ARBA" id="ARBA00022490"/>
    </source>
</evidence>
<dbReference type="InterPro" id="IPR050574">
    <property type="entry name" value="HPF/YfiA_ribosome-assoc"/>
</dbReference>
<comment type="subunit">
    <text evidence="3">Interacts with 100S ribosomes.</text>
</comment>
<feature type="domain" description="Sigma 54 modulation/S30EA ribosomal protein C-terminal" evidence="5">
    <location>
        <begin position="145"/>
        <end position="198"/>
    </location>
</feature>
<dbReference type="PANTHER" id="PTHR33231">
    <property type="entry name" value="30S RIBOSOMAL PROTEIN"/>
    <property type="match status" value="1"/>
</dbReference>
<dbReference type="SUPFAM" id="SSF69754">
    <property type="entry name" value="Ribosome binding protein Y (YfiA homologue)"/>
    <property type="match status" value="1"/>
</dbReference>
<evidence type="ECO:0000256" key="3">
    <source>
        <dbReference type="HAMAP-Rule" id="MF_00839"/>
    </source>
</evidence>
<name>A0A542ZBG6_9ACTN</name>
<dbReference type="GO" id="GO:0045900">
    <property type="term" value="P:negative regulation of translational elongation"/>
    <property type="evidence" value="ECO:0007669"/>
    <property type="project" value="TreeGrafter"/>
</dbReference>
<keyword evidence="7" id="KW-1185">Reference proteome</keyword>
<dbReference type="EMBL" id="VFOR01000002">
    <property type="protein sequence ID" value="TQL57666.1"/>
    <property type="molecule type" value="Genomic_DNA"/>
</dbReference>
<dbReference type="InterPro" id="IPR034694">
    <property type="entry name" value="HPF_long/plastid"/>
</dbReference>
<dbReference type="Pfam" id="PF02482">
    <property type="entry name" value="Ribosomal_S30AE"/>
    <property type="match status" value="1"/>
</dbReference>
<evidence type="ECO:0000313" key="7">
    <source>
        <dbReference type="Proteomes" id="UP000316196"/>
    </source>
</evidence>
<dbReference type="NCBIfam" id="TIGR00741">
    <property type="entry name" value="yfiA"/>
    <property type="match status" value="1"/>
</dbReference>
<evidence type="ECO:0000259" key="5">
    <source>
        <dbReference type="Pfam" id="PF16321"/>
    </source>
</evidence>
<dbReference type="GO" id="GO:0022627">
    <property type="term" value="C:cytosolic small ribosomal subunit"/>
    <property type="evidence" value="ECO:0007669"/>
    <property type="project" value="TreeGrafter"/>
</dbReference>
<organism evidence="6 7">
    <name type="scientific">Propioniferax innocua</name>
    <dbReference type="NCBI Taxonomy" id="1753"/>
    <lineage>
        <taxon>Bacteria</taxon>
        <taxon>Bacillati</taxon>
        <taxon>Actinomycetota</taxon>
        <taxon>Actinomycetes</taxon>
        <taxon>Propionibacteriales</taxon>
        <taxon>Propionibacteriaceae</taxon>
        <taxon>Propioniferax</taxon>
    </lineage>
</organism>
<proteinExistence type="inferred from homology"/>
<dbReference type="GO" id="GO:0043024">
    <property type="term" value="F:ribosomal small subunit binding"/>
    <property type="evidence" value="ECO:0007669"/>
    <property type="project" value="TreeGrafter"/>
</dbReference>
<protein>
    <recommendedName>
        <fullName evidence="3">Ribosome hibernation promoting factor</fullName>
        <shortName evidence="3">HPF</shortName>
    </recommendedName>
</protein>
<keyword evidence="6" id="KW-0687">Ribonucleoprotein</keyword>
<accession>A0A542ZBG6</accession>
<dbReference type="InterPro" id="IPR003489">
    <property type="entry name" value="RHF/RaiA"/>
</dbReference>
<comment type="similarity">
    <text evidence="3">Belongs to the HPF/YfiA ribosome-associated protein family. Long HPF subfamily.</text>
</comment>
<keyword evidence="2 3" id="KW-0810">Translation regulation</keyword>
<dbReference type="CDD" id="cd00552">
    <property type="entry name" value="RaiA"/>
    <property type="match status" value="1"/>
</dbReference>
<dbReference type="Pfam" id="PF16321">
    <property type="entry name" value="Ribosom_S30AE_C"/>
    <property type="match status" value="1"/>
</dbReference>
<keyword evidence="6" id="KW-0689">Ribosomal protein</keyword>